<protein>
    <submittedName>
        <fullName evidence="5">Cell wall hydrolase/autolysin</fullName>
    </submittedName>
</protein>
<dbReference type="SMART" id="SM00287">
    <property type="entry name" value="SH3b"/>
    <property type="match status" value="4"/>
</dbReference>
<dbReference type="Pfam" id="PF08239">
    <property type="entry name" value="SH3_3"/>
    <property type="match status" value="3"/>
</dbReference>
<feature type="domain" description="SH3b" evidence="4">
    <location>
        <begin position="36"/>
        <end position="98"/>
    </location>
</feature>
<dbReference type="EMBL" id="CP001022">
    <property type="protein sequence ID" value="ACB61927.1"/>
    <property type="molecule type" value="Genomic_DNA"/>
</dbReference>
<dbReference type="Gene3D" id="2.30.30.40">
    <property type="entry name" value="SH3 Domains"/>
    <property type="match status" value="4"/>
</dbReference>
<dbReference type="GO" id="GO:0030288">
    <property type="term" value="C:outer membrane-bounded periplasmic space"/>
    <property type="evidence" value="ECO:0007669"/>
    <property type="project" value="TreeGrafter"/>
</dbReference>
<gene>
    <name evidence="5" type="ordered locus">Exig_2477</name>
</gene>
<reference evidence="5 6" key="2">
    <citation type="journal article" date="2008" name="BMC Genomics">
        <title>Architecture of thermal adaptation in an Exiguobacterium sibiricum strain isolated from 3 million year old permafrost: a genome and transcriptome approach.</title>
        <authorList>
            <person name="Rodrigues D.F."/>
            <person name="Ivanova N."/>
            <person name="He Z."/>
            <person name="Huebner M."/>
            <person name="Zhou J."/>
            <person name="Tiedje J.M."/>
        </authorList>
    </citation>
    <scope>NUCLEOTIDE SEQUENCE [LARGE SCALE GENOMIC DNA]</scope>
    <source>
        <strain evidence="6">DSM 17290 / CIP 109462 / JCM 13490 / 255-15</strain>
    </source>
</reference>
<sequence>MDKLTKILTMTLVLLLLVTIAFPSSLVSAASGVTFTKTTYQTTDLLNLRSSDSVSSKKLTTIPKKTSLTSNYRIGDWYLVTHNGKTGYVLGQYLTKVVSGTAFAKTAYQTTDALSLRQDASTSSVRLLTIPVKTTVTSSFRDGNWYKVTYNNKTGFVSGAYLKKVTASSTAYTTTERLNFRTAPTTSGALLMTIPSNQVVQSLSVSSNWHKISYGGKTGYVMGTYLKKETASPTVPTAGTADYSGSKMYVLIDAGSTVALRASASVLSGQITRLGRGTPVVVTNNLHKTRGFLAVQTADGRRGYVEATYLTLFQPSPANRPLIVLDPGHGAYDPGAVRAGLAERDIVLSVARQVAGLLAGKVDLTLTRYTNDYYPSLGDRSAMANALSTSRFVSIHINASNGTSASGAESYYYKGTTSVQLAQAIQQRLTGYAGMRDRGVHFANYAVIRGTQAPAVLAELGFLSNASDRAKLADPAYQARYAQAIADGILATL</sequence>
<dbReference type="GO" id="GO:0071555">
    <property type="term" value="P:cell wall organization"/>
    <property type="evidence" value="ECO:0007669"/>
    <property type="project" value="UniProtKB-KW"/>
</dbReference>
<evidence type="ECO:0000256" key="1">
    <source>
        <dbReference type="ARBA" id="ARBA00022801"/>
    </source>
</evidence>
<dbReference type="PROSITE" id="PS51781">
    <property type="entry name" value="SH3B"/>
    <property type="match status" value="3"/>
</dbReference>
<dbReference type="OrthoDB" id="9806267at2"/>
<evidence type="ECO:0000256" key="3">
    <source>
        <dbReference type="SAM" id="SignalP"/>
    </source>
</evidence>
<reference evidence="5 6" key="1">
    <citation type="journal article" date="2006" name="Extremophiles">
        <title>Characterization of Exiguobacterium isolates from the Siberian permafrost. Description of Exiguobacterium sibiricum sp. nov.</title>
        <authorList>
            <person name="Rodrigues D.F."/>
            <person name="Goris J."/>
            <person name="Vishnivetskaya T."/>
            <person name="Gilichinsky D."/>
            <person name="Thomashow M.F."/>
            <person name="Tiedje J.M."/>
        </authorList>
    </citation>
    <scope>NUCLEOTIDE SEQUENCE [LARGE SCALE GENOMIC DNA]</scope>
    <source>
        <strain evidence="6">DSM 17290 / CIP 109462 / JCM 13490 / 255-15</strain>
    </source>
</reference>
<dbReference type="GO" id="GO:0008745">
    <property type="term" value="F:N-acetylmuramoyl-L-alanine amidase activity"/>
    <property type="evidence" value="ECO:0007669"/>
    <property type="project" value="InterPro"/>
</dbReference>
<keyword evidence="1 5" id="KW-0378">Hydrolase</keyword>
<evidence type="ECO:0000256" key="2">
    <source>
        <dbReference type="ARBA" id="ARBA00023316"/>
    </source>
</evidence>
<keyword evidence="3" id="KW-0732">Signal</keyword>
<dbReference type="CDD" id="cd02696">
    <property type="entry name" value="MurNAc-LAA"/>
    <property type="match status" value="1"/>
</dbReference>
<feature type="chain" id="PRO_5002773794" evidence="3">
    <location>
        <begin position="30"/>
        <end position="493"/>
    </location>
</feature>
<dbReference type="SUPFAM" id="SSF53187">
    <property type="entry name" value="Zn-dependent exopeptidases"/>
    <property type="match status" value="1"/>
</dbReference>
<dbReference type="Pfam" id="PF01520">
    <property type="entry name" value="Amidase_3"/>
    <property type="match status" value="1"/>
</dbReference>
<dbReference type="HOGENOM" id="CLU_014322_1_0_9"/>
<proteinExistence type="predicted"/>
<reference evidence="6" key="3">
    <citation type="submission" date="2008-04" db="EMBL/GenBank/DDBJ databases">
        <title>Complete sequence of chromosome of Exiguobacterium sibiricum 255-15.</title>
        <authorList>
            <consortium name="US DOE Joint Genome Institute"/>
            <person name="Copeland A."/>
            <person name="Lucas S."/>
            <person name="Lapidus A."/>
            <person name="Glavina del Rio T."/>
            <person name="Dalin E."/>
            <person name="Tice H."/>
            <person name="Bruce D."/>
            <person name="Goodwin L."/>
            <person name="Pitluck S."/>
            <person name="Kiss H."/>
            <person name="Chertkov O."/>
            <person name="Monk C."/>
            <person name="Brettin T."/>
            <person name="Detter J.C."/>
            <person name="Han C."/>
            <person name="Kuske C.R."/>
            <person name="Schmutz J."/>
            <person name="Larimer F."/>
            <person name="Land M."/>
            <person name="Hauser L."/>
            <person name="Kyrpides N."/>
            <person name="Mikhailova N."/>
            <person name="Vishnivetskaya T."/>
            <person name="Rodrigues D.F."/>
            <person name="Gilichinsky D."/>
            <person name="Tiedje J."/>
            <person name="Richardson P."/>
        </authorList>
    </citation>
    <scope>NUCLEOTIDE SEQUENCE [LARGE SCALE GENOMIC DNA]</scope>
    <source>
        <strain evidence="6">DSM 17290 / CIP 109462 / JCM 13490 / 255-15</strain>
    </source>
</reference>
<organism evidence="5 6">
    <name type="scientific">Exiguobacterium sibiricum (strain DSM 17290 / CCUG 55495 / CIP 109462 / JCM 13490 / 255-15)</name>
    <dbReference type="NCBI Taxonomy" id="262543"/>
    <lineage>
        <taxon>Bacteria</taxon>
        <taxon>Bacillati</taxon>
        <taxon>Bacillota</taxon>
        <taxon>Bacilli</taxon>
        <taxon>Bacillales</taxon>
        <taxon>Bacillales Family XII. Incertae Sedis</taxon>
        <taxon>Exiguobacterium</taxon>
    </lineage>
</organism>
<feature type="domain" description="SH3b" evidence="4">
    <location>
        <begin position="104"/>
        <end position="166"/>
    </location>
</feature>
<evidence type="ECO:0000313" key="6">
    <source>
        <dbReference type="Proteomes" id="UP000001681"/>
    </source>
</evidence>
<dbReference type="GO" id="GO:0009253">
    <property type="term" value="P:peptidoglycan catabolic process"/>
    <property type="evidence" value="ECO:0007669"/>
    <property type="project" value="InterPro"/>
</dbReference>
<dbReference type="SMART" id="SM00646">
    <property type="entry name" value="Ami_3"/>
    <property type="match status" value="1"/>
</dbReference>
<dbReference type="Proteomes" id="UP000001681">
    <property type="component" value="Chromosome"/>
</dbReference>
<dbReference type="InterPro" id="IPR003646">
    <property type="entry name" value="SH3-like_bac-type"/>
</dbReference>
<feature type="domain" description="SH3b" evidence="4">
    <location>
        <begin position="168"/>
        <end position="230"/>
    </location>
</feature>
<dbReference type="PANTHER" id="PTHR30404">
    <property type="entry name" value="N-ACETYLMURAMOYL-L-ALANINE AMIDASE"/>
    <property type="match status" value="1"/>
</dbReference>
<dbReference type="KEGG" id="esi:Exig_2477"/>
<evidence type="ECO:0000259" key="4">
    <source>
        <dbReference type="PROSITE" id="PS51781"/>
    </source>
</evidence>
<dbReference type="InterPro" id="IPR050695">
    <property type="entry name" value="N-acetylmuramoyl_amidase_3"/>
</dbReference>
<keyword evidence="2" id="KW-0961">Cell wall biogenesis/degradation</keyword>
<dbReference type="eggNOG" id="COG0860">
    <property type="taxonomic scope" value="Bacteria"/>
</dbReference>
<accession>B1YLM2</accession>
<dbReference type="PANTHER" id="PTHR30404:SF0">
    <property type="entry name" value="N-ACETYLMURAMOYL-L-ALANINE AMIDASE AMIC"/>
    <property type="match status" value="1"/>
</dbReference>
<name>B1YLM2_EXIS2</name>
<feature type="signal peptide" evidence="3">
    <location>
        <begin position="1"/>
        <end position="29"/>
    </location>
</feature>
<keyword evidence="6" id="KW-1185">Reference proteome</keyword>
<dbReference type="AlphaFoldDB" id="B1YLM2"/>
<dbReference type="STRING" id="262543.Exig_2477"/>
<evidence type="ECO:0000313" key="5">
    <source>
        <dbReference type="EMBL" id="ACB61927.1"/>
    </source>
</evidence>
<dbReference type="InterPro" id="IPR002508">
    <property type="entry name" value="MurNAc-LAA_cat"/>
</dbReference>
<dbReference type="Gene3D" id="3.40.630.40">
    <property type="entry name" value="Zn-dependent exopeptidases"/>
    <property type="match status" value="1"/>
</dbReference>